<dbReference type="AlphaFoldDB" id="A0A485LML1"/>
<evidence type="ECO:0000313" key="4">
    <source>
        <dbReference type="Proteomes" id="UP000332933"/>
    </source>
</evidence>
<dbReference type="InterPro" id="IPR011989">
    <property type="entry name" value="ARM-like"/>
</dbReference>
<feature type="compositionally biased region" description="Polar residues" evidence="1">
    <location>
        <begin position="1"/>
        <end position="18"/>
    </location>
</feature>
<evidence type="ECO:0000313" key="3">
    <source>
        <dbReference type="EMBL" id="VFT99400.1"/>
    </source>
</evidence>
<dbReference type="PANTHER" id="PTHR21207">
    <property type="entry name" value="PARKIN COREGULATED GENE PROTEIN PARK2 COREGULATED"/>
    <property type="match status" value="1"/>
</dbReference>
<feature type="compositionally biased region" description="Basic and acidic residues" evidence="1">
    <location>
        <begin position="89"/>
        <end position="101"/>
    </location>
</feature>
<name>A0A485LML1_9STRA</name>
<feature type="region of interest" description="Disordered" evidence="1">
    <location>
        <begin position="1"/>
        <end position="126"/>
    </location>
</feature>
<dbReference type="Pfam" id="PF10274">
    <property type="entry name" value="ParcG"/>
    <property type="match status" value="1"/>
</dbReference>
<accession>A0A485LML1</accession>
<reference evidence="3 4" key="1">
    <citation type="submission" date="2019-03" db="EMBL/GenBank/DDBJ databases">
        <authorList>
            <person name="Gaulin E."/>
            <person name="Dumas B."/>
        </authorList>
    </citation>
    <scope>NUCLEOTIDE SEQUENCE [LARGE SCALE GENOMIC DNA]</scope>
    <source>
        <strain evidence="3">CBS 568.67</strain>
    </source>
</reference>
<feature type="compositionally biased region" description="Polar residues" evidence="1">
    <location>
        <begin position="78"/>
        <end position="87"/>
    </location>
</feature>
<dbReference type="Proteomes" id="UP000332933">
    <property type="component" value="Unassembled WGS sequence"/>
</dbReference>
<sequence length="298" mass="32252">MRSTSESKTTVRSNQTKPPASAPREGSRARQSISRSDKEVTPEQGGAADGKKAAKKPGLGKDANAIKKAGTPPPTTTRASSANNNQVEKALEKLSTKDPGTKKLQPLPSQSLHKHKQADPWSNKKKHKTNFGAAYAAGNIPCRINHGGIKNQLQWNEPPEELEYNPLLVTCCEGFQETDHPYVFLARQGFHDLMHANGADDKVRPLLGMLIPPIRGALMSSDDDVITVALQAVQLVSQAVGSDMNVHLAKLIQQMHRKCNNKALKGTVDATLAALEQHGGTEALRIIRTKIPTYVSLA</sequence>
<proteinExistence type="predicted"/>
<protein>
    <submittedName>
        <fullName evidence="3">Aste57867_22747 protein</fullName>
    </submittedName>
</protein>
<dbReference type="Gene3D" id="1.25.10.10">
    <property type="entry name" value="Leucine-rich Repeat Variant"/>
    <property type="match status" value="1"/>
</dbReference>
<evidence type="ECO:0000313" key="2">
    <source>
        <dbReference type="EMBL" id="KAF0685327.1"/>
    </source>
</evidence>
<dbReference type="EMBL" id="CAADRA010007211">
    <property type="protein sequence ID" value="VFT99400.1"/>
    <property type="molecule type" value="Genomic_DNA"/>
</dbReference>
<dbReference type="SUPFAM" id="SSF48371">
    <property type="entry name" value="ARM repeat"/>
    <property type="match status" value="1"/>
</dbReference>
<gene>
    <name evidence="3" type="primary">Aste57867_22747</name>
    <name evidence="2" type="ORF">As57867_022677</name>
    <name evidence="3" type="ORF">ASTE57867_22747</name>
</gene>
<dbReference type="PANTHER" id="PTHR21207:SF1">
    <property type="entry name" value="PACRG-LIKE PROTEIN"/>
    <property type="match status" value="1"/>
</dbReference>
<keyword evidence="4" id="KW-1185">Reference proteome</keyword>
<evidence type="ECO:0000256" key="1">
    <source>
        <dbReference type="SAM" id="MobiDB-lite"/>
    </source>
</evidence>
<dbReference type="OrthoDB" id="10258089at2759"/>
<organism evidence="3 4">
    <name type="scientific">Aphanomyces stellatus</name>
    <dbReference type="NCBI Taxonomy" id="120398"/>
    <lineage>
        <taxon>Eukaryota</taxon>
        <taxon>Sar</taxon>
        <taxon>Stramenopiles</taxon>
        <taxon>Oomycota</taxon>
        <taxon>Saprolegniomycetes</taxon>
        <taxon>Saprolegniales</taxon>
        <taxon>Verrucalvaceae</taxon>
        <taxon>Aphanomyces</taxon>
    </lineage>
</organism>
<dbReference type="EMBL" id="VJMH01007185">
    <property type="protein sequence ID" value="KAF0685327.1"/>
    <property type="molecule type" value="Genomic_DNA"/>
</dbReference>
<dbReference type="InterPro" id="IPR016024">
    <property type="entry name" value="ARM-type_fold"/>
</dbReference>
<reference evidence="2" key="2">
    <citation type="submission" date="2019-06" db="EMBL/GenBank/DDBJ databases">
        <title>Genomics analysis of Aphanomyces spp. identifies a new class of oomycete effector associated with host adaptation.</title>
        <authorList>
            <person name="Gaulin E."/>
        </authorList>
    </citation>
    <scope>NUCLEOTIDE SEQUENCE</scope>
    <source>
        <strain evidence="2">CBS 578.67</strain>
    </source>
</reference>
<dbReference type="InterPro" id="IPR019399">
    <property type="entry name" value="Parkin_co-regulated_protein"/>
</dbReference>